<dbReference type="PANTHER" id="PTHR33048">
    <property type="entry name" value="PTH11-LIKE INTEGRAL MEMBRANE PROTEIN (AFU_ORTHOLOGUE AFUA_5G11245)"/>
    <property type="match status" value="1"/>
</dbReference>
<evidence type="ECO:0000256" key="1">
    <source>
        <dbReference type="SAM" id="MobiDB-lite"/>
    </source>
</evidence>
<dbReference type="AlphaFoldDB" id="A0A8K0PAY3"/>
<protein>
    <submittedName>
        <fullName evidence="3">Uncharacterized protein</fullName>
    </submittedName>
</protein>
<dbReference type="PANTHER" id="PTHR33048:SF149">
    <property type="entry name" value="UBID FAMILY DECARBOXYLASE"/>
    <property type="match status" value="1"/>
</dbReference>
<feature type="compositionally biased region" description="Pro residues" evidence="1">
    <location>
        <begin position="168"/>
        <end position="178"/>
    </location>
</feature>
<dbReference type="EMBL" id="JAESVG020000008">
    <property type="protein sequence ID" value="KAG8625140.1"/>
    <property type="molecule type" value="Genomic_DNA"/>
</dbReference>
<gene>
    <name evidence="3" type="ORF">KVT40_006891</name>
</gene>
<dbReference type="OrthoDB" id="3903189at2759"/>
<proteinExistence type="predicted"/>
<keyword evidence="2" id="KW-1133">Transmembrane helix</keyword>
<organism evidence="3 4">
    <name type="scientific">Elsinoe batatas</name>
    <dbReference type="NCBI Taxonomy" id="2601811"/>
    <lineage>
        <taxon>Eukaryota</taxon>
        <taxon>Fungi</taxon>
        <taxon>Dikarya</taxon>
        <taxon>Ascomycota</taxon>
        <taxon>Pezizomycotina</taxon>
        <taxon>Dothideomycetes</taxon>
        <taxon>Dothideomycetidae</taxon>
        <taxon>Myriangiales</taxon>
        <taxon>Elsinoaceae</taxon>
        <taxon>Elsinoe</taxon>
    </lineage>
</organism>
<accession>A0A8K0PAY3</accession>
<name>A0A8K0PAY3_9PEZI</name>
<evidence type="ECO:0000313" key="4">
    <source>
        <dbReference type="Proteomes" id="UP000809789"/>
    </source>
</evidence>
<sequence length="178" mass="19755">MAPRKKAAICVVFGLGIFTIIAAVLNKYYSFTNPFGSDWTEWYCHESSTNMMVANLPFVYTLLRRLFKLKSLDSSYKCGTDSKFKSGKTTGKMATLMSRRGGNTVIDEAERGLKDNPITVVTNIEIEEEKESLDGDKKQYEMDFLGSGVTDHIVITGNAGPSVERLQVPPPASRRPSN</sequence>
<comment type="caution">
    <text evidence="3">The sequence shown here is derived from an EMBL/GenBank/DDBJ whole genome shotgun (WGS) entry which is preliminary data.</text>
</comment>
<keyword evidence="2" id="KW-0812">Transmembrane</keyword>
<dbReference type="InterPro" id="IPR052337">
    <property type="entry name" value="SAT4-like"/>
</dbReference>
<evidence type="ECO:0000256" key="2">
    <source>
        <dbReference type="SAM" id="Phobius"/>
    </source>
</evidence>
<feature type="region of interest" description="Disordered" evidence="1">
    <location>
        <begin position="158"/>
        <end position="178"/>
    </location>
</feature>
<reference evidence="3" key="1">
    <citation type="submission" date="2021-07" db="EMBL/GenBank/DDBJ databases">
        <title>Elsinoe batatas strain:CRI-CJ2 Genome sequencing and assembly.</title>
        <authorList>
            <person name="Huang L."/>
        </authorList>
    </citation>
    <scope>NUCLEOTIDE SEQUENCE</scope>
    <source>
        <strain evidence="3">CRI-CJ2</strain>
    </source>
</reference>
<dbReference type="Proteomes" id="UP000809789">
    <property type="component" value="Unassembled WGS sequence"/>
</dbReference>
<keyword evidence="4" id="KW-1185">Reference proteome</keyword>
<keyword evidence="2" id="KW-0472">Membrane</keyword>
<evidence type="ECO:0000313" key="3">
    <source>
        <dbReference type="EMBL" id="KAG8625140.1"/>
    </source>
</evidence>
<feature type="transmembrane region" description="Helical" evidence="2">
    <location>
        <begin position="7"/>
        <end position="29"/>
    </location>
</feature>